<evidence type="ECO:0000256" key="5">
    <source>
        <dbReference type="ARBA" id="ARBA00023054"/>
    </source>
</evidence>
<feature type="coiled-coil region" evidence="8">
    <location>
        <begin position="1183"/>
        <end position="1210"/>
    </location>
</feature>
<dbReference type="Pfam" id="PF00225">
    <property type="entry name" value="Kinesin"/>
    <property type="match status" value="1"/>
</dbReference>
<feature type="coiled-coil region" evidence="8">
    <location>
        <begin position="1487"/>
        <end position="1521"/>
    </location>
</feature>
<feature type="region of interest" description="Disordered" evidence="9">
    <location>
        <begin position="1211"/>
        <end position="1249"/>
    </location>
</feature>
<dbReference type="GO" id="GO:0005737">
    <property type="term" value="C:cytoplasm"/>
    <property type="evidence" value="ECO:0007669"/>
    <property type="project" value="UniProtKB-SubCell"/>
</dbReference>
<accession>A0A250XGZ7</accession>
<feature type="compositionally biased region" description="Polar residues" evidence="9">
    <location>
        <begin position="730"/>
        <end position="748"/>
    </location>
</feature>
<evidence type="ECO:0000256" key="4">
    <source>
        <dbReference type="ARBA" id="ARBA00022840"/>
    </source>
</evidence>
<sequence>MTSREGGNRAVAAATCCDLKVVAVIRPLLDSERREGCNSAVRAHDEGDGSGIVTIPSLQGSFKFDGVYDSSCISTSPAALSESLYKQTLEPVVESLFTGYNCTVFAYGQTGAGKSFTMGTSSTSNSKNEQVLHSAKGTMKGPTDTCWIPMMPRVANQVAEGARKLVEAGVNVSLTCSFFEIYQDRVRDLLGANHTESASSTHLIGLPGRWRTEGFKAPTGCQSPRAGSDRSRVGNLRVGSDGIQIRDPDPNKEVILQGLEEVKVLDASSILACLADGLKRRSTAATNTNAHSSRSHALFLLRLLQERGAAPTTVGATLTTTLTSQLYLVDLAGSESLQRSLAEGQRLQEACSINSGLLALGNVIEALADPSRTHVPYRDHKLTRILRHALGGNSRTVMLACLSPADLDLAESLNTLRYATRARMIKNMPLQNSSSKSGAAATLANTVAENTALRYQVEKLEVDLEGKQTAWDRERESLMDLVKQLQRELARMEGSDKQDGDKSVRWCIKCGAAMEPAENGECSVRKCMKCGEEQPTENGESLDEKGGSTVGYLKAMFPGMSREGEGKSEGDECGGPLKIIQSAEVLQNVEAAAAAAKYAAMYQQLQNLAEREAAALQSAAAAAALASTLERELEEARSELTIERAGSLAAKAKCSALTSRVRETLQVNAQLEQQLREVREIAVQQLIAAGASLEDGDGDGGECGVVQSYDKQTAPPCDVQRPSCLPEGEGSQQVPHQEEGAQSQSQEVDNAGEQQQEQQQQQQQQGQRTSLATLMGAAFYSRGGLLGAPDGLIIPHISQSTKLRSSHSCVSATTDVDEGSALRREITRLVLERAATSVTAKQSESSLCTSTQASAAHPHHLHTGIEGTAARTSYVSCHGSWGSTIPVQSVYSKDRGLHHKMSSALLRAASSNICYSNQLYTMNGQSCIPPGVSYNGRVTVSGIHGLSSHQSSESCKDRAAQQQQQQQHSTSHSPACKKTAAAEEGVTLASHTPSSGQVLMESTVQGQEVMVMPESSLMSVIRIENRTHSIELVASGVKNARDRLMDVHEDGGRSPSTSLEATMMFIEACESKASVQDRVAALEQSWASKELYHRQQEAVQARKALDSLGAVSALQWDSSSLGDGADCGRDLTLASEVISGDRKLTASLLPYGELMPNKELLGSFDAERWILSFTQDCELQSLIECERATRAALQRQLEDVENELKEVGHDKGAALLRRSQSGAEDTEDSQQMSARGATAPEEEEEGERVTIEAHLGHADLACYEAEKGREGTTHSSADLSLSAAAAGLVSRQALLLQRSKQRGERLEALLLLKSRCMQSVDVVMRSALTREATGCVTELSTALVTREATGCVTELSTALEAESNTKTLKSSSRSLIDESARSGYVGTVMLSGDIISPLQQPSINPQVMELLILAVGLRRRVKELQTQLMKAESQLELRGQKEEVYRIESSELAIQVQLLMQHVQELEASNTKLGVLTAQRHEAVSLMVNARLLQADLEEELRQAKDEIEETKAELLAIRQSLPSASLGVQRKSLEESNSRLMSSNKSVTTGNNSAGLEMASRVLALNQTWIGSELFWPASSHGAAQKMTGLDDEKKPQQHLWKSVNNAGTATAEVSSCLQCSESSVNKHEPCPELSLCSNGSPESICNQKGSPIGKSPAQKPFFRYGSSFNASWSEGSRRTNGSQRLRRSVDEPVQNNGLVASGKPQQRAGSPSRPCCCDNPSRPCCCDNPSQSLGDESARSSAASLAASLATSVHTSCANVEDSPPDVAGKNSWKSRLRRLSLPFYSSPVKK</sequence>
<dbReference type="GO" id="GO:0007052">
    <property type="term" value="P:mitotic spindle organization"/>
    <property type="evidence" value="ECO:0007669"/>
    <property type="project" value="TreeGrafter"/>
</dbReference>
<organism evidence="11 12">
    <name type="scientific">Chlamydomonas eustigma</name>
    <dbReference type="NCBI Taxonomy" id="1157962"/>
    <lineage>
        <taxon>Eukaryota</taxon>
        <taxon>Viridiplantae</taxon>
        <taxon>Chlorophyta</taxon>
        <taxon>core chlorophytes</taxon>
        <taxon>Chlorophyceae</taxon>
        <taxon>CS clade</taxon>
        <taxon>Chlamydomonadales</taxon>
        <taxon>Chlamydomonadaceae</taxon>
        <taxon>Chlamydomonas</taxon>
    </lineage>
</organism>
<feature type="binding site" evidence="7">
    <location>
        <begin position="108"/>
        <end position="115"/>
    </location>
    <ligand>
        <name>ATP</name>
        <dbReference type="ChEBI" id="CHEBI:30616"/>
    </ligand>
</feature>
<comment type="caution">
    <text evidence="11">The sequence shown here is derived from an EMBL/GenBank/DDBJ whole genome shotgun (WGS) entry which is preliminary data.</text>
</comment>
<keyword evidence="3 7" id="KW-0547">Nucleotide-binding</keyword>
<dbReference type="GO" id="GO:0005524">
    <property type="term" value="F:ATP binding"/>
    <property type="evidence" value="ECO:0007669"/>
    <property type="project" value="UniProtKB-UniRule"/>
</dbReference>
<comment type="subcellular location">
    <subcellularLocation>
        <location evidence="1">Cytoplasm</location>
    </subcellularLocation>
</comment>
<dbReference type="PANTHER" id="PTHR47969:SF15">
    <property type="entry name" value="CHROMOSOME-ASSOCIATED KINESIN KIF4A-RELATED"/>
    <property type="match status" value="1"/>
</dbReference>
<dbReference type="Proteomes" id="UP000232323">
    <property type="component" value="Unassembled WGS sequence"/>
</dbReference>
<feature type="coiled-coil region" evidence="8">
    <location>
        <begin position="1414"/>
        <end position="1441"/>
    </location>
</feature>
<feature type="compositionally biased region" description="Polar residues" evidence="9">
    <location>
        <begin position="1218"/>
        <end position="1233"/>
    </location>
</feature>
<keyword evidence="2" id="KW-0963">Cytoplasm</keyword>
<dbReference type="PROSITE" id="PS50067">
    <property type="entry name" value="KINESIN_MOTOR_2"/>
    <property type="match status" value="1"/>
</dbReference>
<gene>
    <name evidence="11" type="ORF">CEUSTIGMA_g9780.t1</name>
</gene>
<dbReference type="GO" id="GO:0005875">
    <property type="term" value="C:microtubule associated complex"/>
    <property type="evidence" value="ECO:0007669"/>
    <property type="project" value="TreeGrafter"/>
</dbReference>
<dbReference type="SUPFAM" id="SSF52540">
    <property type="entry name" value="P-loop containing nucleoside triphosphate hydrolases"/>
    <property type="match status" value="1"/>
</dbReference>
<feature type="compositionally biased region" description="Polar residues" evidence="9">
    <location>
        <begin position="1674"/>
        <end position="1685"/>
    </location>
</feature>
<dbReference type="PANTHER" id="PTHR47969">
    <property type="entry name" value="CHROMOSOME-ASSOCIATED KINESIN KIF4A-RELATED"/>
    <property type="match status" value="1"/>
</dbReference>
<feature type="compositionally biased region" description="Polar residues" evidence="9">
    <location>
        <begin position="1695"/>
        <end position="1711"/>
    </location>
</feature>
<dbReference type="OrthoDB" id="551251at2759"/>
<dbReference type="GO" id="GO:0008017">
    <property type="term" value="F:microtubule binding"/>
    <property type="evidence" value="ECO:0007669"/>
    <property type="project" value="InterPro"/>
</dbReference>
<feature type="region of interest" description="Disordered" evidence="9">
    <location>
        <begin position="1674"/>
        <end position="1714"/>
    </location>
</feature>
<evidence type="ECO:0000256" key="1">
    <source>
        <dbReference type="ARBA" id="ARBA00004496"/>
    </source>
</evidence>
<evidence type="ECO:0000259" key="10">
    <source>
        <dbReference type="PROSITE" id="PS50067"/>
    </source>
</evidence>
<proteinExistence type="inferred from homology"/>
<evidence type="ECO:0000256" key="7">
    <source>
        <dbReference type="PROSITE-ProRule" id="PRU00283"/>
    </source>
</evidence>
<evidence type="ECO:0000256" key="3">
    <source>
        <dbReference type="ARBA" id="ARBA00022741"/>
    </source>
</evidence>
<feature type="domain" description="Kinesin motor" evidence="10">
    <location>
        <begin position="18"/>
        <end position="425"/>
    </location>
</feature>
<feature type="region of interest" description="Disordered" evidence="9">
    <location>
        <begin position="945"/>
        <end position="983"/>
    </location>
</feature>
<dbReference type="Gene3D" id="3.40.850.10">
    <property type="entry name" value="Kinesin motor domain"/>
    <property type="match status" value="1"/>
</dbReference>
<feature type="region of interest" description="Disordered" evidence="9">
    <location>
        <begin position="712"/>
        <end position="769"/>
    </location>
</feature>
<reference evidence="11 12" key="1">
    <citation type="submission" date="2017-08" db="EMBL/GenBank/DDBJ databases">
        <title>Acidophilic green algal genome provides insights into adaptation to an acidic environment.</title>
        <authorList>
            <person name="Hirooka S."/>
            <person name="Hirose Y."/>
            <person name="Kanesaki Y."/>
            <person name="Higuchi S."/>
            <person name="Fujiwara T."/>
            <person name="Onuma R."/>
            <person name="Era A."/>
            <person name="Ohbayashi R."/>
            <person name="Uzuka A."/>
            <person name="Nozaki H."/>
            <person name="Yoshikawa H."/>
            <person name="Miyagishima S.Y."/>
        </authorList>
    </citation>
    <scope>NUCLEOTIDE SEQUENCE [LARGE SCALE GENOMIC DNA]</scope>
    <source>
        <strain evidence="11 12">NIES-2499</strain>
    </source>
</reference>
<keyword evidence="12" id="KW-1185">Reference proteome</keyword>
<evidence type="ECO:0000256" key="9">
    <source>
        <dbReference type="SAM" id="MobiDB-lite"/>
    </source>
</evidence>
<dbReference type="GO" id="GO:0007018">
    <property type="term" value="P:microtubule-based movement"/>
    <property type="evidence" value="ECO:0007669"/>
    <property type="project" value="InterPro"/>
</dbReference>
<dbReference type="PROSITE" id="PS00411">
    <property type="entry name" value="KINESIN_MOTOR_1"/>
    <property type="match status" value="1"/>
</dbReference>
<name>A0A250XGZ7_9CHLO</name>
<evidence type="ECO:0000313" key="11">
    <source>
        <dbReference type="EMBL" id="GAX82351.1"/>
    </source>
</evidence>
<evidence type="ECO:0000313" key="12">
    <source>
        <dbReference type="Proteomes" id="UP000232323"/>
    </source>
</evidence>
<dbReference type="PRINTS" id="PR00380">
    <property type="entry name" value="KINESINHEAVY"/>
</dbReference>
<dbReference type="SMART" id="SM00129">
    <property type="entry name" value="KISc"/>
    <property type="match status" value="1"/>
</dbReference>
<keyword evidence="6 7" id="KW-0505">Motor protein</keyword>
<feature type="compositionally biased region" description="Low complexity" evidence="9">
    <location>
        <begin position="752"/>
        <end position="767"/>
    </location>
</feature>
<dbReference type="EMBL" id="BEGY01000079">
    <property type="protein sequence ID" value="GAX82351.1"/>
    <property type="molecule type" value="Genomic_DNA"/>
</dbReference>
<keyword evidence="5 8" id="KW-0175">Coiled coil</keyword>
<feature type="compositionally biased region" description="Polar residues" evidence="9">
    <location>
        <begin position="1539"/>
        <end position="1553"/>
    </location>
</feature>
<dbReference type="InterPro" id="IPR036961">
    <property type="entry name" value="Kinesin_motor_dom_sf"/>
</dbReference>
<keyword evidence="4 7" id="KW-0067">ATP-binding</keyword>
<dbReference type="STRING" id="1157962.A0A250XGZ7"/>
<dbReference type="InterPro" id="IPR027640">
    <property type="entry name" value="Kinesin-like_fam"/>
</dbReference>
<evidence type="ECO:0000256" key="8">
    <source>
        <dbReference type="SAM" id="Coils"/>
    </source>
</evidence>
<protein>
    <recommendedName>
        <fullName evidence="10">Kinesin motor domain-containing protein</fullName>
    </recommendedName>
</protein>
<dbReference type="GO" id="GO:0051231">
    <property type="term" value="P:spindle elongation"/>
    <property type="evidence" value="ECO:0007669"/>
    <property type="project" value="TreeGrafter"/>
</dbReference>
<dbReference type="InterPro" id="IPR019821">
    <property type="entry name" value="Kinesin_motor_CS"/>
</dbReference>
<feature type="region of interest" description="Disordered" evidence="9">
    <location>
        <begin position="1529"/>
        <end position="1553"/>
    </location>
</feature>
<dbReference type="InterPro" id="IPR001752">
    <property type="entry name" value="Kinesin_motor_dom"/>
</dbReference>
<feature type="coiled-coil region" evidence="8">
    <location>
        <begin position="619"/>
        <end position="681"/>
    </location>
</feature>
<evidence type="ECO:0000256" key="2">
    <source>
        <dbReference type="ARBA" id="ARBA00022490"/>
    </source>
</evidence>
<evidence type="ECO:0000256" key="6">
    <source>
        <dbReference type="ARBA" id="ARBA00023175"/>
    </source>
</evidence>
<comment type="similarity">
    <text evidence="7">Belongs to the TRAFAC class myosin-kinesin ATPase superfamily. Kinesin family.</text>
</comment>
<dbReference type="GO" id="GO:0003777">
    <property type="term" value="F:microtubule motor activity"/>
    <property type="evidence" value="ECO:0007669"/>
    <property type="project" value="InterPro"/>
</dbReference>
<dbReference type="InterPro" id="IPR027417">
    <property type="entry name" value="P-loop_NTPase"/>
</dbReference>